<gene>
    <name evidence="2" type="ORF">IPJ48_08480</name>
</gene>
<evidence type="ECO:0000313" key="3">
    <source>
        <dbReference type="Proteomes" id="UP000886602"/>
    </source>
</evidence>
<keyword evidence="1" id="KW-0812">Transmembrane</keyword>
<evidence type="ECO:0008006" key="4">
    <source>
        <dbReference type="Google" id="ProtNLM"/>
    </source>
</evidence>
<keyword evidence="1" id="KW-0472">Membrane</keyword>
<name>A0A9D7FCD7_9RHOO</name>
<dbReference type="EMBL" id="JADJNC010000011">
    <property type="protein sequence ID" value="MBK7423117.1"/>
    <property type="molecule type" value="Genomic_DNA"/>
</dbReference>
<dbReference type="Proteomes" id="UP000886602">
    <property type="component" value="Unassembled WGS sequence"/>
</dbReference>
<evidence type="ECO:0000256" key="1">
    <source>
        <dbReference type="SAM" id="Phobius"/>
    </source>
</evidence>
<comment type="caution">
    <text evidence="2">The sequence shown here is derived from an EMBL/GenBank/DDBJ whole genome shotgun (WGS) entry which is preliminary data.</text>
</comment>
<evidence type="ECO:0000313" key="2">
    <source>
        <dbReference type="EMBL" id="MBK7423117.1"/>
    </source>
</evidence>
<sequence length="537" mass="59013">MSTQADAVETSPAYGLFPADDFRITNGECADCDTIAQALWFFRKETIAVPRPGLPLAGFDPQLRAKEDVRRWNALTPPGSARDYPGLVWVGSPQVIEHARLAASGEHIQTAAGASRFSLAPRLESNRSFYNADSTDFFSQRELRLRGTWDHQDPAGFVARTIWPEDFRIDPATALKPIAATPAAIREFVRGEPRGGAQSAFASQLVWQRDPSAAQQRAGRPLIGIMLNGAQGDDDEAHGGHFGLVTGRVGAQGQMHEWLIANFYTLDSESEKGIIAAMLPLDSYLADLNSGQAWYRPSYMLVATLRDERTAVHLASALARVFNQFYRHQFVYQHAAANCTGISISTLRTIGWDVPALGSISWGKAIAGLPLVAVQTGSLSKGKAIFDYFTEDQTRLFPATAFEQASADLLQLVSGKATRVLTPYEEMLRQDVEEIILLRIPQLPSSRAWGDYPVAAVDEYRSRLPHDPAEHQIVPVGPRPFPPDLKDPGAPELKLLRSDFAVAAYAAGMLLLGGWLLRLLLRRRRGKDRSDAEPGNE</sequence>
<protein>
    <recommendedName>
        <fullName evidence="4">DUF4105 domain-containing protein</fullName>
    </recommendedName>
</protein>
<proteinExistence type="predicted"/>
<accession>A0A9D7FCD7</accession>
<organism evidence="2 3">
    <name type="scientific">Candidatus Propionivibrio dominans</name>
    <dbReference type="NCBI Taxonomy" id="2954373"/>
    <lineage>
        <taxon>Bacteria</taxon>
        <taxon>Pseudomonadati</taxon>
        <taxon>Pseudomonadota</taxon>
        <taxon>Betaproteobacteria</taxon>
        <taxon>Rhodocyclales</taxon>
        <taxon>Rhodocyclaceae</taxon>
        <taxon>Propionivibrio</taxon>
    </lineage>
</organism>
<feature type="transmembrane region" description="Helical" evidence="1">
    <location>
        <begin position="500"/>
        <end position="521"/>
    </location>
</feature>
<reference evidence="2" key="1">
    <citation type="submission" date="2020-10" db="EMBL/GenBank/DDBJ databases">
        <title>Connecting structure to function with the recovery of over 1000 high-quality activated sludge metagenome-assembled genomes encoding full-length rRNA genes using long-read sequencing.</title>
        <authorList>
            <person name="Singleton C.M."/>
            <person name="Petriglieri F."/>
            <person name="Kristensen J.M."/>
            <person name="Kirkegaard R.H."/>
            <person name="Michaelsen T.Y."/>
            <person name="Andersen M.H."/>
            <person name="Karst S.M."/>
            <person name="Dueholm M.S."/>
            <person name="Nielsen P.H."/>
            <person name="Albertsen M."/>
        </authorList>
    </citation>
    <scope>NUCLEOTIDE SEQUENCE</scope>
    <source>
        <strain evidence="2">EsbW_18-Q3-R4-48_MAXAC.044</strain>
    </source>
</reference>
<keyword evidence="1" id="KW-1133">Transmembrane helix</keyword>
<dbReference type="AlphaFoldDB" id="A0A9D7FCD7"/>